<dbReference type="EMBL" id="JMQC01000008">
    <property type="protein sequence ID" value="KFN02369.1"/>
    <property type="molecule type" value="Genomic_DNA"/>
</dbReference>
<accession>A0A090YU17</accession>
<dbReference type="AlphaFoldDB" id="A0A090YU17"/>
<comment type="caution">
    <text evidence="1">The sequence shown here is derived from an EMBL/GenBank/DDBJ whole genome shotgun (WGS) entry which is preliminary data.</text>
</comment>
<dbReference type="RefSeq" id="WP_042983624.1">
    <property type="nucleotide sequence ID" value="NZ_JMQC01000008.1"/>
</dbReference>
<dbReference type="PATRIC" id="fig|1405.8.peg.4934"/>
<keyword evidence="4" id="KW-1185">Reference proteome</keyword>
<organism evidence="1 3">
    <name type="scientific">Bacillus clarus</name>
    <dbReference type="NCBI Taxonomy" id="2338372"/>
    <lineage>
        <taxon>Bacteria</taxon>
        <taxon>Bacillati</taxon>
        <taxon>Bacillota</taxon>
        <taxon>Bacilli</taxon>
        <taxon>Bacillales</taxon>
        <taxon>Bacillaceae</taxon>
        <taxon>Bacillus</taxon>
        <taxon>Bacillus cereus group</taxon>
    </lineage>
</organism>
<protein>
    <submittedName>
        <fullName evidence="1">Uncharacterized protein</fullName>
    </submittedName>
</protein>
<proteinExistence type="predicted"/>
<reference evidence="2 4" key="2">
    <citation type="submission" date="2018-08" db="EMBL/GenBank/DDBJ databases">
        <title>Bacillus clarus sp. nov. strain PS00077A.</title>
        <authorList>
            <person name="Mendez Acevedo M."/>
            <person name="Carroll L."/>
            <person name="Mukherjee M."/>
            <person name="Wiedmann M."/>
            <person name="Kovac J."/>
        </authorList>
    </citation>
    <scope>NUCLEOTIDE SEQUENCE [LARGE SCALE GENOMIC DNA]</scope>
    <source>
        <strain evidence="2 4">PS00077A</strain>
    </source>
</reference>
<evidence type="ECO:0000313" key="1">
    <source>
        <dbReference type="EMBL" id="KFN02369.1"/>
    </source>
</evidence>
<evidence type="ECO:0000313" key="2">
    <source>
        <dbReference type="EMBL" id="RFT67571.1"/>
    </source>
</evidence>
<dbReference type="EMBL" id="QVOD01000006">
    <property type="protein sequence ID" value="RFT67571.1"/>
    <property type="molecule type" value="Genomic_DNA"/>
</dbReference>
<name>A0A090YU17_9BACI</name>
<dbReference type="Proteomes" id="UP000264294">
    <property type="component" value="Unassembled WGS sequence"/>
</dbReference>
<gene>
    <name evidence="2" type="ORF">D0U04_07275</name>
    <name evidence="1" type="ORF">DJ93_4791</name>
</gene>
<dbReference type="Proteomes" id="UP000029389">
    <property type="component" value="Unassembled WGS sequence"/>
</dbReference>
<evidence type="ECO:0000313" key="4">
    <source>
        <dbReference type="Proteomes" id="UP000264294"/>
    </source>
</evidence>
<evidence type="ECO:0000313" key="3">
    <source>
        <dbReference type="Proteomes" id="UP000029389"/>
    </source>
</evidence>
<reference evidence="1 3" key="1">
    <citation type="submission" date="2014-04" db="EMBL/GenBank/DDBJ databases">
        <authorList>
            <person name="Bishop-Lilly K.A."/>
            <person name="Broomall S.M."/>
            <person name="Chain P.S."/>
            <person name="Chertkov O."/>
            <person name="Coyne S.R."/>
            <person name="Daligault H.E."/>
            <person name="Davenport K.W."/>
            <person name="Erkkila T."/>
            <person name="Frey K.G."/>
            <person name="Gibbons H.S."/>
            <person name="Gu W."/>
            <person name="Jaissle J."/>
            <person name="Johnson S.L."/>
            <person name="Koroleva G.I."/>
            <person name="Ladner J.T."/>
            <person name="Lo C.-C."/>
            <person name="Minogue T.D."/>
            <person name="Munk C."/>
            <person name="Palacios G.F."/>
            <person name="Redden C.L."/>
            <person name="Rosenzweig C.N."/>
            <person name="Scholz M.B."/>
            <person name="Teshima H."/>
            <person name="Xu Y."/>
        </authorList>
    </citation>
    <scope>NUCLEOTIDE SEQUENCE [LARGE SCALE GENOMIC DNA]</scope>
    <source>
        <strain evidence="1 3">BHP</strain>
    </source>
</reference>
<sequence>MNQFELERITYLGGRKEEVDFRTANVSIDNYLDWKITINGTTDQYEVFIEIMKRNEQPVFELLTASGEVFQGRTKIIKMIPDILHTEIELFGIGKLNGYKIKSVQ</sequence>